<evidence type="ECO:0000256" key="1">
    <source>
        <dbReference type="ARBA" id="ARBA00022491"/>
    </source>
</evidence>
<dbReference type="Pfam" id="PF02909">
    <property type="entry name" value="TetR_C_1"/>
    <property type="match status" value="1"/>
</dbReference>
<keyword evidence="2" id="KW-0805">Transcription regulation</keyword>
<dbReference type="InterPro" id="IPR004111">
    <property type="entry name" value="Repressor_TetR_C"/>
</dbReference>
<dbReference type="SUPFAM" id="SSF46689">
    <property type="entry name" value="Homeodomain-like"/>
    <property type="match status" value="1"/>
</dbReference>
<dbReference type="InterPro" id="IPR036271">
    <property type="entry name" value="Tet_transcr_reg_TetR-rel_C_sf"/>
</dbReference>
<proteinExistence type="predicted"/>
<protein>
    <submittedName>
        <fullName evidence="7">Putative transcriptional regulator, TetR family protein</fullName>
    </submittedName>
</protein>
<dbReference type="PRINTS" id="PR00455">
    <property type="entry name" value="HTHTETR"/>
</dbReference>
<feature type="DNA-binding region" description="H-T-H motif" evidence="5">
    <location>
        <begin position="23"/>
        <end position="42"/>
    </location>
</feature>
<dbReference type="EMBL" id="BLAF01000088">
    <property type="protein sequence ID" value="GES26476.1"/>
    <property type="molecule type" value="Genomic_DNA"/>
</dbReference>
<keyword evidence="8" id="KW-1185">Reference proteome</keyword>
<dbReference type="PRINTS" id="PR00400">
    <property type="entry name" value="TETREPRESSOR"/>
</dbReference>
<reference evidence="7 8" key="1">
    <citation type="submission" date="2019-10" db="EMBL/GenBank/DDBJ databases">
        <title>Whole genome shotgun sequence of Acrocarpospora pleiomorpha NBRC 16267.</title>
        <authorList>
            <person name="Ichikawa N."/>
            <person name="Kimura A."/>
            <person name="Kitahashi Y."/>
            <person name="Komaki H."/>
            <person name="Oguchi A."/>
        </authorList>
    </citation>
    <scope>NUCLEOTIDE SEQUENCE [LARGE SCALE GENOMIC DNA]</scope>
    <source>
        <strain evidence="7 8">NBRC 16267</strain>
    </source>
</reference>
<dbReference type="InterPro" id="IPR001647">
    <property type="entry name" value="HTH_TetR"/>
</dbReference>
<evidence type="ECO:0000256" key="2">
    <source>
        <dbReference type="ARBA" id="ARBA00023015"/>
    </source>
</evidence>
<dbReference type="SUPFAM" id="SSF48498">
    <property type="entry name" value="Tetracyclin repressor-like, C-terminal domain"/>
    <property type="match status" value="1"/>
</dbReference>
<feature type="domain" description="HTH tetR-type" evidence="6">
    <location>
        <begin position="1"/>
        <end position="60"/>
    </location>
</feature>
<dbReference type="Pfam" id="PF00440">
    <property type="entry name" value="TetR_N"/>
    <property type="match status" value="1"/>
</dbReference>
<dbReference type="GO" id="GO:0045892">
    <property type="term" value="P:negative regulation of DNA-templated transcription"/>
    <property type="evidence" value="ECO:0007669"/>
    <property type="project" value="InterPro"/>
</dbReference>
<gene>
    <name evidence="7" type="ORF">Aple_093750</name>
</gene>
<evidence type="ECO:0000256" key="4">
    <source>
        <dbReference type="ARBA" id="ARBA00023163"/>
    </source>
</evidence>
<comment type="caution">
    <text evidence="7">The sequence shown here is derived from an EMBL/GenBank/DDBJ whole genome shotgun (WGS) entry which is preliminary data.</text>
</comment>
<keyword evidence="4" id="KW-0804">Transcription</keyword>
<evidence type="ECO:0000259" key="6">
    <source>
        <dbReference type="PROSITE" id="PS50977"/>
    </source>
</evidence>
<name>A0A5M3XZV9_9ACTN</name>
<dbReference type="GO" id="GO:0000976">
    <property type="term" value="F:transcription cis-regulatory region binding"/>
    <property type="evidence" value="ECO:0007669"/>
    <property type="project" value="TreeGrafter"/>
</dbReference>
<keyword evidence="3 5" id="KW-0238">DNA-binding</keyword>
<keyword evidence="1" id="KW-0678">Repressor</keyword>
<dbReference type="GO" id="GO:0046677">
    <property type="term" value="P:response to antibiotic"/>
    <property type="evidence" value="ECO:0007669"/>
    <property type="project" value="InterPro"/>
</dbReference>
<dbReference type="Proteomes" id="UP000377595">
    <property type="component" value="Unassembled WGS sequence"/>
</dbReference>
<dbReference type="InterPro" id="IPR050109">
    <property type="entry name" value="HTH-type_TetR-like_transc_reg"/>
</dbReference>
<dbReference type="AlphaFoldDB" id="A0A5M3XZV9"/>
<dbReference type="GO" id="GO:0003700">
    <property type="term" value="F:DNA-binding transcription factor activity"/>
    <property type="evidence" value="ECO:0007669"/>
    <property type="project" value="TreeGrafter"/>
</dbReference>
<dbReference type="Gene3D" id="1.10.357.10">
    <property type="entry name" value="Tetracycline Repressor, domain 2"/>
    <property type="match status" value="1"/>
</dbReference>
<accession>A0A5M3XZV9</accession>
<organism evidence="7 8">
    <name type="scientific">Acrocarpospora pleiomorpha</name>
    <dbReference type="NCBI Taxonomy" id="90975"/>
    <lineage>
        <taxon>Bacteria</taxon>
        <taxon>Bacillati</taxon>
        <taxon>Actinomycetota</taxon>
        <taxon>Actinomycetes</taxon>
        <taxon>Streptosporangiales</taxon>
        <taxon>Streptosporangiaceae</taxon>
        <taxon>Acrocarpospora</taxon>
    </lineage>
</organism>
<dbReference type="InterPro" id="IPR009057">
    <property type="entry name" value="Homeodomain-like_sf"/>
</dbReference>
<dbReference type="PANTHER" id="PTHR30055">
    <property type="entry name" value="HTH-TYPE TRANSCRIPTIONAL REGULATOR RUTR"/>
    <property type="match status" value="1"/>
</dbReference>
<evidence type="ECO:0000256" key="5">
    <source>
        <dbReference type="PROSITE-ProRule" id="PRU00335"/>
    </source>
</evidence>
<evidence type="ECO:0000313" key="8">
    <source>
        <dbReference type="Proteomes" id="UP000377595"/>
    </source>
</evidence>
<evidence type="ECO:0000256" key="3">
    <source>
        <dbReference type="ARBA" id="ARBA00023125"/>
    </source>
</evidence>
<sequence length="225" mass="25067">MSRETVVEQAIKLADAEGLEAVTIRRLAQVLGVTPMALYWHFKNKDQLLEGMADDLLREVTPEFEPDSPWNVRLRAMVEALTWVIRRHPALIGLLPSLKNQGVESFTVATNTALDLLAQAGFALDEGFLISSLLMHGVIALVDGEPGCPPNFTETEAIEWRRQKRLHLESLPADRFPRVVEFAKTFATEPDVERYYAFGIDLLMAGVETLAARPRPCSGWGRSAP</sequence>
<dbReference type="InterPro" id="IPR003012">
    <property type="entry name" value="Tet_transcr_reg_TetR"/>
</dbReference>
<dbReference type="PROSITE" id="PS50977">
    <property type="entry name" value="HTH_TETR_2"/>
    <property type="match status" value="1"/>
</dbReference>
<evidence type="ECO:0000313" key="7">
    <source>
        <dbReference type="EMBL" id="GES26476.1"/>
    </source>
</evidence>
<dbReference type="PANTHER" id="PTHR30055:SF151">
    <property type="entry name" value="TRANSCRIPTIONAL REGULATORY PROTEIN"/>
    <property type="match status" value="1"/>
</dbReference>